<organism evidence="1">
    <name type="scientific">Brassica cretica</name>
    <name type="common">Mustard</name>
    <dbReference type="NCBI Taxonomy" id="69181"/>
    <lineage>
        <taxon>Eukaryota</taxon>
        <taxon>Viridiplantae</taxon>
        <taxon>Streptophyta</taxon>
        <taxon>Embryophyta</taxon>
        <taxon>Tracheophyta</taxon>
        <taxon>Spermatophyta</taxon>
        <taxon>Magnoliopsida</taxon>
        <taxon>eudicotyledons</taxon>
        <taxon>Gunneridae</taxon>
        <taxon>Pentapetalae</taxon>
        <taxon>rosids</taxon>
        <taxon>malvids</taxon>
        <taxon>Brassicales</taxon>
        <taxon>Brassicaceae</taxon>
        <taxon>Brassiceae</taxon>
        <taxon>Brassica</taxon>
    </lineage>
</organism>
<evidence type="ECO:0000313" key="1">
    <source>
        <dbReference type="EMBL" id="KAF2560896.1"/>
    </source>
</evidence>
<accession>A0A8S9HXJ4</accession>
<proteinExistence type="predicted"/>
<sequence>MKQGIREVNKKQDIKKASKLYSWKIKAQSEPAARFCRLQTLNKNKKREVTTEAVKPLVDLAPEKAVVVLSSHATIEENKSSYGSYDAIPSLTTL</sequence>
<comment type="caution">
    <text evidence="1">The sequence shown here is derived from an EMBL/GenBank/DDBJ whole genome shotgun (WGS) entry which is preliminary data.</text>
</comment>
<reference evidence="1" key="1">
    <citation type="submission" date="2019-12" db="EMBL/GenBank/DDBJ databases">
        <title>Genome sequencing and annotation of Brassica cretica.</title>
        <authorList>
            <person name="Studholme D.J."/>
            <person name="Sarris P.F."/>
        </authorList>
    </citation>
    <scope>NUCLEOTIDE SEQUENCE</scope>
    <source>
        <strain evidence="1">PFS-102/07</strain>
        <tissue evidence="1">Leaf</tissue>
    </source>
</reference>
<dbReference type="AlphaFoldDB" id="A0A8S9HXJ4"/>
<dbReference type="EMBL" id="QGKY02001250">
    <property type="protein sequence ID" value="KAF2560896.1"/>
    <property type="molecule type" value="Genomic_DNA"/>
</dbReference>
<protein>
    <submittedName>
        <fullName evidence="1">Uncharacterized protein</fullName>
    </submittedName>
</protein>
<name>A0A8S9HXJ4_BRACR</name>
<gene>
    <name evidence="1" type="ORF">F2Q70_00017192</name>
</gene>